<feature type="region of interest" description="Disordered" evidence="1">
    <location>
        <begin position="1"/>
        <end position="20"/>
    </location>
</feature>
<comment type="caution">
    <text evidence="2">The sequence shown here is derived from an EMBL/GenBank/DDBJ whole genome shotgun (WGS) entry which is preliminary data.</text>
</comment>
<feature type="region of interest" description="Disordered" evidence="1">
    <location>
        <begin position="38"/>
        <end position="73"/>
    </location>
</feature>
<dbReference type="Proteomes" id="UP000070377">
    <property type="component" value="Unassembled WGS sequence"/>
</dbReference>
<reference evidence="2 3" key="1">
    <citation type="submission" date="2016-01" db="EMBL/GenBank/DDBJ databases">
        <title>Highly variable Streptococcus oralis are common among viridans streptococci isolated from primates.</title>
        <authorList>
            <person name="Denapaite D."/>
            <person name="Rieger M."/>
            <person name="Koendgen S."/>
            <person name="Brueckner R."/>
            <person name="Ochigava I."/>
            <person name="Kappeler P."/>
            <person name="Maetz-Rensing K."/>
            <person name="Leendertz F."/>
            <person name="Hakenbeck R."/>
        </authorList>
    </citation>
    <scope>NUCLEOTIDE SEQUENCE [LARGE SCALE GENOMIC DNA]</scope>
    <source>
        <strain evidence="2 3">DD08</strain>
    </source>
</reference>
<dbReference type="EMBL" id="LQRD01000109">
    <property type="protein sequence ID" value="KXT68077.1"/>
    <property type="molecule type" value="Genomic_DNA"/>
</dbReference>
<feature type="compositionally biased region" description="Low complexity" evidence="1">
    <location>
        <begin position="64"/>
        <end position="73"/>
    </location>
</feature>
<dbReference type="InterPro" id="IPR042565">
    <property type="entry name" value="T7SS_EssB_C"/>
</dbReference>
<proteinExistence type="predicted"/>
<feature type="compositionally biased region" description="Low complexity" evidence="1">
    <location>
        <begin position="39"/>
        <end position="56"/>
    </location>
</feature>
<gene>
    <name evidence="2" type="ORF">SCRDD08_02147</name>
</gene>
<dbReference type="AlphaFoldDB" id="A0A139MWZ5"/>
<evidence type="ECO:0000313" key="2">
    <source>
        <dbReference type="EMBL" id="KXT68077.1"/>
    </source>
</evidence>
<dbReference type="PATRIC" id="fig|45634.12.peg.2259"/>
<evidence type="ECO:0000313" key="3">
    <source>
        <dbReference type="Proteomes" id="UP000070377"/>
    </source>
</evidence>
<evidence type="ECO:0000256" key="1">
    <source>
        <dbReference type="SAM" id="MobiDB-lite"/>
    </source>
</evidence>
<dbReference type="Gene3D" id="1.25.40.680">
    <property type="entry name" value="Type VII secretion system EssB, C-terminal-like domain"/>
    <property type="match status" value="1"/>
</dbReference>
<accession>A0A139MWZ5</accession>
<sequence>MTQEIKQVREDDKLSGKDREAKLESLENEYKKYWDSRSELLASESSSSASSQQDEASDNKSSTETKSSASSSN</sequence>
<protein>
    <submittedName>
        <fullName evidence="2">Putative secretion system component EssB/YukC</fullName>
    </submittedName>
</protein>
<name>A0A139MWZ5_STRCR</name>
<organism evidence="2 3">
    <name type="scientific">Streptococcus cristatus</name>
    <dbReference type="NCBI Taxonomy" id="45634"/>
    <lineage>
        <taxon>Bacteria</taxon>
        <taxon>Bacillati</taxon>
        <taxon>Bacillota</taxon>
        <taxon>Bacilli</taxon>
        <taxon>Lactobacillales</taxon>
        <taxon>Streptococcaceae</taxon>
        <taxon>Streptococcus</taxon>
    </lineage>
</organism>